<evidence type="ECO:0000313" key="1">
    <source>
        <dbReference type="EMBL" id="SFK89536.1"/>
    </source>
</evidence>
<organism evidence="1 2">
    <name type="scientific">Methylorubrum salsuginis</name>
    <dbReference type="NCBI Taxonomy" id="414703"/>
    <lineage>
        <taxon>Bacteria</taxon>
        <taxon>Pseudomonadati</taxon>
        <taxon>Pseudomonadota</taxon>
        <taxon>Alphaproteobacteria</taxon>
        <taxon>Hyphomicrobiales</taxon>
        <taxon>Methylobacteriaceae</taxon>
        <taxon>Methylorubrum</taxon>
    </lineage>
</organism>
<name>A0A1I4DBN3_9HYPH</name>
<accession>A0A1I4DBN3</accession>
<sequence>MDREMTPPVHWRGRHWAVTGHGIEATDGLYLVPASDLWPEGALPPEWLVALRRRYGTDYDDLDEAVRVARIVFAPGAGTP</sequence>
<evidence type="ECO:0000313" key="2">
    <source>
        <dbReference type="Proteomes" id="UP000198804"/>
    </source>
</evidence>
<dbReference type="STRING" id="414703.SAMN04488125_105236"/>
<gene>
    <name evidence="1" type="ORF">SAMN04488125_105236</name>
</gene>
<protein>
    <submittedName>
        <fullName evidence="1">Uncharacterized protein</fullName>
    </submittedName>
</protein>
<keyword evidence="2" id="KW-1185">Reference proteome</keyword>
<proteinExistence type="predicted"/>
<reference evidence="2" key="1">
    <citation type="submission" date="2016-10" db="EMBL/GenBank/DDBJ databases">
        <authorList>
            <person name="Varghese N."/>
            <person name="Submissions S."/>
        </authorList>
    </citation>
    <scope>NUCLEOTIDE SEQUENCE [LARGE SCALE GENOMIC DNA]</scope>
    <source>
        <strain evidence="2">CGMCC 1.6474</strain>
    </source>
</reference>
<dbReference type="EMBL" id="FOSV01000005">
    <property type="protein sequence ID" value="SFK89536.1"/>
    <property type="molecule type" value="Genomic_DNA"/>
</dbReference>
<dbReference type="RefSeq" id="WP_091944436.1">
    <property type="nucleotide sequence ID" value="NZ_FOSV01000005.1"/>
</dbReference>
<dbReference type="OrthoDB" id="7997884at2"/>
<dbReference type="AlphaFoldDB" id="A0A1I4DBN3"/>
<dbReference type="Proteomes" id="UP000198804">
    <property type="component" value="Unassembled WGS sequence"/>
</dbReference>